<dbReference type="KEGG" id="ohi:H8790_03790"/>
<evidence type="ECO:0000256" key="7">
    <source>
        <dbReference type="ARBA" id="ARBA00049120"/>
    </source>
</evidence>
<evidence type="ECO:0000256" key="6">
    <source>
        <dbReference type="ARBA" id="ARBA00023125"/>
    </source>
</evidence>
<dbReference type="GO" id="GO:0009007">
    <property type="term" value="F:site-specific DNA-methyltransferase (adenine-specific) activity"/>
    <property type="evidence" value="ECO:0007669"/>
    <property type="project" value="TreeGrafter"/>
</dbReference>
<dbReference type="SUPFAM" id="SSF53335">
    <property type="entry name" value="S-adenosyl-L-methionine-dependent methyltransferases"/>
    <property type="match status" value="1"/>
</dbReference>
<dbReference type="PANTHER" id="PTHR13370:SF3">
    <property type="entry name" value="TRNA (GUANINE(10)-N2)-METHYLTRANSFERASE HOMOLOG"/>
    <property type="match status" value="1"/>
</dbReference>
<keyword evidence="4" id="KW-0949">S-adenosyl-L-methionine</keyword>
<dbReference type="InterPro" id="IPR029063">
    <property type="entry name" value="SAM-dependent_MTases_sf"/>
</dbReference>
<keyword evidence="3 10" id="KW-0808">Transferase</keyword>
<accession>A0A7G9B8C7</accession>
<evidence type="ECO:0000256" key="8">
    <source>
        <dbReference type="RuleBase" id="RU362026"/>
    </source>
</evidence>
<gene>
    <name evidence="10" type="ORF">H8790_03790</name>
</gene>
<dbReference type="GO" id="GO:0003677">
    <property type="term" value="F:DNA binding"/>
    <property type="evidence" value="ECO:0007669"/>
    <property type="project" value="UniProtKB-KW"/>
</dbReference>
<dbReference type="PROSITE" id="PS00093">
    <property type="entry name" value="N4_MTASE"/>
    <property type="match status" value="1"/>
</dbReference>
<evidence type="ECO:0000256" key="5">
    <source>
        <dbReference type="ARBA" id="ARBA00022747"/>
    </source>
</evidence>
<dbReference type="Gene3D" id="3.40.50.150">
    <property type="entry name" value="Vaccinia Virus protein VP39"/>
    <property type="match status" value="1"/>
</dbReference>
<dbReference type="GO" id="GO:0005737">
    <property type="term" value="C:cytoplasm"/>
    <property type="evidence" value="ECO:0007669"/>
    <property type="project" value="TreeGrafter"/>
</dbReference>
<dbReference type="GO" id="GO:0015667">
    <property type="term" value="F:site-specific DNA-methyltransferase (cytosine-N4-specific) activity"/>
    <property type="evidence" value="ECO:0007669"/>
    <property type="project" value="UniProtKB-EC"/>
</dbReference>
<evidence type="ECO:0000256" key="3">
    <source>
        <dbReference type="ARBA" id="ARBA00022679"/>
    </source>
</evidence>
<organism evidence="10 11">
    <name type="scientific">Oscillibacter hominis</name>
    <dbReference type="NCBI Taxonomy" id="2763056"/>
    <lineage>
        <taxon>Bacteria</taxon>
        <taxon>Bacillati</taxon>
        <taxon>Bacillota</taxon>
        <taxon>Clostridia</taxon>
        <taxon>Eubacteriales</taxon>
        <taxon>Oscillospiraceae</taxon>
        <taxon>Oscillibacter</taxon>
    </lineage>
</organism>
<feature type="domain" description="DNA methylase N-4/N-6" evidence="9">
    <location>
        <begin position="31"/>
        <end position="261"/>
    </location>
</feature>
<dbReference type="Pfam" id="PF01555">
    <property type="entry name" value="N6_N4_Mtase"/>
    <property type="match status" value="1"/>
</dbReference>
<evidence type="ECO:0000313" key="11">
    <source>
        <dbReference type="Proteomes" id="UP000515960"/>
    </source>
</evidence>
<sequence length="304" mass="34166">MIQKEFNESNKLTLFNGDCSKLLKTIPSNSVDLIITSPPYCIGKAYEDPSDDIETFKKQHEDIFVDLYRVLKTGGSICWQVGYHVSDQCVIPLDYIVYDIFTSKSAGFENPLILRNRIIWTFGHGLNSTKRFSGRHEIILWFTKGEQSVFNLDDVRVPQKYPGKKSYKGPNKGNLSGNPLGKNPSDVWDIPNVKAMHVEKTDHPCQFPVAIPQRLIRALTAPNGLILDPFMGSGTTGVAAYIENRRFVGAEILKKYYDIAIDRLEETVCGNIKIREDKPVAEPNTNTAVAKLPDEFAKARGKIL</sequence>
<dbReference type="GO" id="GO:0032259">
    <property type="term" value="P:methylation"/>
    <property type="evidence" value="ECO:0007669"/>
    <property type="project" value="UniProtKB-KW"/>
</dbReference>
<dbReference type="InterPro" id="IPR017985">
    <property type="entry name" value="MeTrfase_CN4_CS"/>
</dbReference>
<protein>
    <recommendedName>
        <fullName evidence="8">Methyltransferase</fullName>
        <ecNumber evidence="8">2.1.1.-</ecNumber>
    </recommendedName>
</protein>
<dbReference type="Proteomes" id="UP000515960">
    <property type="component" value="Chromosome"/>
</dbReference>
<evidence type="ECO:0000256" key="1">
    <source>
        <dbReference type="ARBA" id="ARBA00010203"/>
    </source>
</evidence>
<dbReference type="RefSeq" id="WP_187334220.1">
    <property type="nucleotide sequence ID" value="NZ_CP060490.1"/>
</dbReference>
<comment type="similarity">
    <text evidence="1">Belongs to the N(4)/N(6)-methyltransferase family. N(4) subfamily.</text>
</comment>
<evidence type="ECO:0000313" key="10">
    <source>
        <dbReference type="EMBL" id="QNL45808.1"/>
    </source>
</evidence>
<dbReference type="AlphaFoldDB" id="A0A7G9B8C7"/>
<evidence type="ECO:0000256" key="2">
    <source>
        <dbReference type="ARBA" id="ARBA00022603"/>
    </source>
</evidence>
<dbReference type="GO" id="GO:0009307">
    <property type="term" value="P:DNA restriction-modification system"/>
    <property type="evidence" value="ECO:0007669"/>
    <property type="project" value="UniProtKB-KW"/>
</dbReference>
<dbReference type="InterPro" id="IPR002941">
    <property type="entry name" value="DNA_methylase_N4/N6"/>
</dbReference>
<dbReference type="REBASE" id="441445">
    <property type="entry name" value="M.OspNSJ62ORF3790P"/>
</dbReference>
<keyword evidence="6" id="KW-0238">DNA-binding</keyword>
<name>A0A7G9B8C7_9FIRM</name>
<keyword evidence="11" id="KW-1185">Reference proteome</keyword>
<dbReference type="InterPro" id="IPR001091">
    <property type="entry name" value="RM_Methyltransferase"/>
</dbReference>
<keyword evidence="2 10" id="KW-0489">Methyltransferase</keyword>
<proteinExistence type="inferred from homology"/>
<dbReference type="EC" id="2.1.1.-" evidence="8"/>
<reference evidence="10 11" key="1">
    <citation type="submission" date="2020-08" db="EMBL/GenBank/DDBJ databases">
        <authorList>
            <person name="Liu C."/>
            <person name="Sun Q."/>
        </authorList>
    </citation>
    <scope>NUCLEOTIDE SEQUENCE [LARGE SCALE GENOMIC DNA]</scope>
    <source>
        <strain evidence="10 11">NSJ-62</strain>
    </source>
</reference>
<dbReference type="PRINTS" id="PR00508">
    <property type="entry name" value="S21N4MTFRASE"/>
</dbReference>
<evidence type="ECO:0000259" key="9">
    <source>
        <dbReference type="Pfam" id="PF01555"/>
    </source>
</evidence>
<dbReference type="PANTHER" id="PTHR13370">
    <property type="entry name" value="RNA METHYLASE-RELATED"/>
    <property type="match status" value="1"/>
</dbReference>
<dbReference type="GO" id="GO:0008170">
    <property type="term" value="F:N-methyltransferase activity"/>
    <property type="evidence" value="ECO:0007669"/>
    <property type="project" value="InterPro"/>
</dbReference>
<keyword evidence="5" id="KW-0680">Restriction system</keyword>
<evidence type="ECO:0000256" key="4">
    <source>
        <dbReference type="ARBA" id="ARBA00022691"/>
    </source>
</evidence>
<dbReference type="EMBL" id="CP060490">
    <property type="protein sequence ID" value="QNL45808.1"/>
    <property type="molecule type" value="Genomic_DNA"/>
</dbReference>
<comment type="catalytic activity">
    <reaction evidence="7">
        <text>a 2'-deoxycytidine in DNA + S-adenosyl-L-methionine = an N(4)-methyl-2'-deoxycytidine in DNA + S-adenosyl-L-homocysteine + H(+)</text>
        <dbReference type="Rhea" id="RHEA:16857"/>
        <dbReference type="Rhea" id="RHEA-COMP:11369"/>
        <dbReference type="Rhea" id="RHEA-COMP:13674"/>
        <dbReference type="ChEBI" id="CHEBI:15378"/>
        <dbReference type="ChEBI" id="CHEBI:57856"/>
        <dbReference type="ChEBI" id="CHEBI:59789"/>
        <dbReference type="ChEBI" id="CHEBI:85452"/>
        <dbReference type="ChEBI" id="CHEBI:137933"/>
        <dbReference type="EC" id="2.1.1.113"/>
    </reaction>
</comment>